<keyword evidence="3" id="KW-0328">Glycosyltransferase</keyword>
<keyword evidence="3" id="KW-0808">Transferase</keyword>
<dbReference type="OrthoDB" id="4611853at2"/>
<gene>
    <name evidence="3" type="ORF">EDC57_2305</name>
</gene>
<accession>A0A3N1XSL1</accession>
<dbReference type="Pfam" id="PF13439">
    <property type="entry name" value="Glyco_transf_4"/>
    <property type="match status" value="1"/>
</dbReference>
<evidence type="ECO:0000259" key="2">
    <source>
        <dbReference type="Pfam" id="PF13439"/>
    </source>
</evidence>
<feature type="domain" description="Glycosyltransferase subfamily 4-like N-terminal" evidence="2">
    <location>
        <begin position="19"/>
        <end position="183"/>
    </location>
</feature>
<evidence type="ECO:0000259" key="1">
    <source>
        <dbReference type="Pfam" id="PF00534"/>
    </source>
</evidence>
<dbReference type="RefSeq" id="WP_123402040.1">
    <property type="nucleotide sequence ID" value="NZ_RJVI01000003.1"/>
</dbReference>
<dbReference type="GO" id="GO:0016758">
    <property type="term" value="F:hexosyltransferase activity"/>
    <property type="evidence" value="ECO:0007669"/>
    <property type="project" value="TreeGrafter"/>
</dbReference>
<dbReference type="Pfam" id="PF00534">
    <property type="entry name" value="Glycos_transf_1"/>
    <property type="match status" value="1"/>
</dbReference>
<dbReference type="InterPro" id="IPR001296">
    <property type="entry name" value="Glyco_trans_1"/>
</dbReference>
<dbReference type="PANTHER" id="PTHR45947">
    <property type="entry name" value="SULFOQUINOVOSYL TRANSFERASE SQD2"/>
    <property type="match status" value="1"/>
</dbReference>
<protein>
    <submittedName>
        <fullName evidence="3">Phosphatidylinositol alpha-1,6-mannosyltransferase</fullName>
    </submittedName>
</protein>
<evidence type="ECO:0000313" key="4">
    <source>
        <dbReference type="Proteomes" id="UP000276634"/>
    </source>
</evidence>
<feature type="domain" description="Glycosyl transferase family 1" evidence="1">
    <location>
        <begin position="193"/>
        <end position="361"/>
    </location>
</feature>
<dbReference type="PANTHER" id="PTHR45947:SF3">
    <property type="entry name" value="SULFOQUINOVOSYL TRANSFERASE SQD2"/>
    <property type="match status" value="1"/>
</dbReference>
<dbReference type="Gene3D" id="3.40.50.2000">
    <property type="entry name" value="Glycogen Phosphorylase B"/>
    <property type="match status" value="2"/>
</dbReference>
<proteinExistence type="predicted"/>
<reference evidence="3 4" key="1">
    <citation type="submission" date="2018-11" db="EMBL/GenBank/DDBJ databases">
        <title>Genomic Encyclopedia of Type Strains, Phase IV (KMG-IV): sequencing the most valuable type-strain genomes for metagenomic binning, comparative biology and taxonomic classification.</title>
        <authorList>
            <person name="Goeker M."/>
        </authorList>
    </citation>
    <scope>NUCLEOTIDE SEQUENCE [LARGE SCALE GENOMIC DNA]</scope>
    <source>
        <strain evidence="3 4">DSM 100275</strain>
    </source>
</reference>
<dbReference type="CDD" id="cd03801">
    <property type="entry name" value="GT4_PimA-like"/>
    <property type="match status" value="1"/>
</dbReference>
<dbReference type="SUPFAM" id="SSF53756">
    <property type="entry name" value="UDP-Glycosyltransferase/glycogen phosphorylase"/>
    <property type="match status" value="1"/>
</dbReference>
<sequence length="385" mass="42661">MPAERRYLVLTELFLPTKGGTAVWFDEVYRRLGDRGTHIVTAAVPGAAEHDRDHPNTVHRIRWRPSRWLRPYSLPIYARLAATAHALMARHRLDAVHAGRVLPEGLVGWSVAALWRRPLVVYAHGEEITTWGRIPRRRRAMRFVYRRATHVIANSDFTRERLLELGVPAARIRVIHPGVDTARFRRGPADARLRARLGLAEGTRLILSVGRLSRRKGFDRVIEALPALLARGLDVHYAVIGIGEDEAHLRALAEGCGVARRVHLLGHVPPDELPAWYRTADVFAMPNRPVGADAEGFGMVYIEAAACGTPAVAGRHGGTGAAVLDGETGLRVDGESVEAVAEGLARLLAEPELARRLAENAWRRAVEELSWERVAERTRALEEAA</sequence>
<name>A0A3N1XSL1_9GAMM</name>
<evidence type="ECO:0000313" key="3">
    <source>
        <dbReference type="EMBL" id="ROR29634.1"/>
    </source>
</evidence>
<dbReference type="Proteomes" id="UP000276634">
    <property type="component" value="Unassembled WGS sequence"/>
</dbReference>
<organism evidence="3 4">
    <name type="scientific">Inmirania thermothiophila</name>
    <dbReference type="NCBI Taxonomy" id="1750597"/>
    <lineage>
        <taxon>Bacteria</taxon>
        <taxon>Pseudomonadati</taxon>
        <taxon>Pseudomonadota</taxon>
        <taxon>Gammaproteobacteria</taxon>
        <taxon>Chromatiales</taxon>
        <taxon>Ectothiorhodospiraceae</taxon>
        <taxon>Inmirania</taxon>
    </lineage>
</organism>
<comment type="caution">
    <text evidence="3">The sequence shown here is derived from an EMBL/GenBank/DDBJ whole genome shotgun (WGS) entry which is preliminary data.</text>
</comment>
<dbReference type="InterPro" id="IPR028098">
    <property type="entry name" value="Glyco_trans_4-like_N"/>
</dbReference>
<dbReference type="AlphaFoldDB" id="A0A3N1XSL1"/>
<dbReference type="EMBL" id="RJVI01000003">
    <property type="protein sequence ID" value="ROR29634.1"/>
    <property type="molecule type" value="Genomic_DNA"/>
</dbReference>
<keyword evidence="4" id="KW-1185">Reference proteome</keyword>
<dbReference type="InterPro" id="IPR050194">
    <property type="entry name" value="Glycosyltransferase_grp1"/>
</dbReference>